<comment type="similarity">
    <text evidence="2">Belongs to the strictosidine synthase family.</text>
</comment>
<dbReference type="SUPFAM" id="SSF63829">
    <property type="entry name" value="Calcium-dependent phosphotriesterase"/>
    <property type="match status" value="1"/>
</dbReference>
<dbReference type="EMBL" id="GGEC01033609">
    <property type="protein sequence ID" value="MBX14093.1"/>
    <property type="molecule type" value="Transcribed_RNA"/>
</dbReference>
<name>A0A2P2L7Y7_RHIMU</name>
<evidence type="ECO:0000256" key="1">
    <source>
        <dbReference type="ARBA" id="ARBA00004116"/>
    </source>
</evidence>
<dbReference type="PANTHER" id="PTHR10426:SF68">
    <property type="entry name" value="OS07G0614000 PROTEIN"/>
    <property type="match status" value="1"/>
</dbReference>
<reference evidence="7" key="1">
    <citation type="submission" date="2018-02" db="EMBL/GenBank/DDBJ databases">
        <title>Rhizophora mucronata_Transcriptome.</title>
        <authorList>
            <person name="Meera S.P."/>
            <person name="Sreeshan A."/>
            <person name="Augustine A."/>
        </authorList>
    </citation>
    <scope>NUCLEOTIDE SEQUENCE</scope>
    <source>
        <tissue evidence="7">Leaf</tissue>
    </source>
</reference>
<dbReference type="Pfam" id="PF20067">
    <property type="entry name" value="SSL_N"/>
    <property type="match status" value="1"/>
</dbReference>
<dbReference type="GO" id="GO:0012505">
    <property type="term" value="C:endomembrane system"/>
    <property type="evidence" value="ECO:0007669"/>
    <property type="project" value="TreeGrafter"/>
</dbReference>
<feature type="domain" description="Strictosidine synthase conserved region" evidence="6">
    <location>
        <begin position="189"/>
        <end position="271"/>
    </location>
</feature>
<evidence type="ECO:0000256" key="4">
    <source>
        <dbReference type="ARBA" id="ARBA00023180"/>
    </source>
</evidence>
<dbReference type="InterPro" id="IPR018119">
    <property type="entry name" value="Strictosidine_synth_cons-reg"/>
</dbReference>
<keyword evidence="4" id="KW-0325">Glycoprotein</keyword>
<keyword evidence="3" id="KW-0926">Vacuole</keyword>
<keyword evidence="5" id="KW-0812">Transmembrane</keyword>
<protein>
    <submittedName>
        <fullName evidence="7">Uncharacterized protein MANES_03G041400</fullName>
    </submittedName>
</protein>
<evidence type="ECO:0000256" key="3">
    <source>
        <dbReference type="ARBA" id="ARBA00022554"/>
    </source>
</evidence>
<sequence>MQQVFYIYTKHCPLPPPPKTKGQVRLHYQLPFAFCFRLMNRWVPACSSFLLACCVAFAVQLFFFSPISTPDLLLLPPASTLSTNKKLQQVIKQGEGFVEGPEDVWVDKEGVVYTASRNGWIQRMHVNGTWENWKKIDSNNLLGITITKEGSLIVCDAEQGLLKVTDDDIKVLVSHVDGSKIRFADEVIEAADGSLYFSAASTKFGLHDWYLDVLEAKPHGQLLKYDPSRDETSILLDGLCFPNGVALSKEEDYLVFCETWRFRCSKYWLKGKNKGTLEVLVENLPGGPDNINVAPDGSFWIALLQLTSPRLEFVHTSMPTKYFVASNQKLVNLVRGVYQKASVVKVAADGQITRKFDDPDGKVMNFVTSAFEYEEHLYLGSLTANFIGKIPLKAG</sequence>
<dbReference type="PANTHER" id="PTHR10426">
    <property type="entry name" value="STRICTOSIDINE SYNTHASE-RELATED"/>
    <property type="match status" value="1"/>
</dbReference>
<keyword evidence="5" id="KW-0472">Membrane</keyword>
<proteinExistence type="inferred from homology"/>
<dbReference type="InterPro" id="IPR011042">
    <property type="entry name" value="6-blade_b-propeller_TolB-like"/>
</dbReference>
<organism evidence="7">
    <name type="scientific">Rhizophora mucronata</name>
    <name type="common">Asiatic mangrove</name>
    <dbReference type="NCBI Taxonomy" id="61149"/>
    <lineage>
        <taxon>Eukaryota</taxon>
        <taxon>Viridiplantae</taxon>
        <taxon>Streptophyta</taxon>
        <taxon>Embryophyta</taxon>
        <taxon>Tracheophyta</taxon>
        <taxon>Spermatophyta</taxon>
        <taxon>Magnoliopsida</taxon>
        <taxon>eudicotyledons</taxon>
        <taxon>Gunneridae</taxon>
        <taxon>Pentapetalae</taxon>
        <taxon>rosids</taxon>
        <taxon>fabids</taxon>
        <taxon>Malpighiales</taxon>
        <taxon>Rhizophoraceae</taxon>
        <taxon>Rhizophora</taxon>
    </lineage>
</organism>
<dbReference type="GO" id="GO:0005773">
    <property type="term" value="C:vacuole"/>
    <property type="evidence" value="ECO:0007669"/>
    <property type="project" value="UniProtKB-SubCell"/>
</dbReference>
<keyword evidence="5" id="KW-1133">Transmembrane helix</keyword>
<dbReference type="GO" id="GO:0016787">
    <property type="term" value="F:hydrolase activity"/>
    <property type="evidence" value="ECO:0007669"/>
    <property type="project" value="TreeGrafter"/>
</dbReference>
<feature type="transmembrane region" description="Helical" evidence="5">
    <location>
        <begin position="42"/>
        <end position="64"/>
    </location>
</feature>
<evidence type="ECO:0000256" key="2">
    <source>
        <dbReference type="ARBA" id="ARBA00009191"/>
    </source>
</evidence>
<evidence type="ECO:0000256" key="5">
    <source>
        <dbReference type="SAM" id="Phobius"/>
    </source>
</evidence>
<comment type="subcellular location">
    <subcellularLocation>
        <location evidence="1">Vacuole</location>
    </subcellularLocation>
</comment>
<dbReference type="AlphaFoldDB" id="A0A2P2L7Y7"/>
<dbReference type="FunFam" id="2.120.10.30:FF:000066">
    <property type="entry name" value="ABC transporter permease protein"/>
    <property type="match status" value="1"/>
</dbReference>
<evidence type="ECO:0000313" key="7">
    <source>
        <dbReference type="EMBL" id="MBX14093.1"/>
    </source>
</evidence>
<dbReference type="Pfam" id="PF03088">
    <property type="entry name" value="Str_synth"/>
    <property type="match status" value="1"/>
</dbReference>
<accession>A0A2P2L7Y7</accession>
<dbReference type="Gene3D" id="2.120.10.30">
    <property type="entry name" value="TolB, C-terminal domain"/>
    <property type="match status" value="1"/>
</dbReference>
<evidence type="ECO:0000259" key="6">
    <source>
        <dbReference type="Pfam" id="PF03088"/>
    </source>
</evidence>